<dbReference type="EMBL" id="SOIP01000335">
    <property type="protein sequence ID" value="TET80423.1"/>
    <property type="molecule type" value="Genomic_DNA"/>
</dbReference>
<organism evidence="1 2">
    <name type="scientific">candidate division TA06 bacterium</name>
    <dbReference type="NCBI Taxonomy" id="2250710"/>
    <lineage>
        <taxon>Bacteria</taxon>
        <taxon>Bacteria division TA06</taxon>
    </lineage>
</organism>
<evidence type="ECO:0000313" key="2">
    <source>
        <dbReference type="Proteomes" id="UP000315534"/>
    </source>
</evidence>
<dbReference type="AlphaFoldDB" id="A0A523XM98"/>
<comment type="caution">
    <text evidence="1">The sequence shown here is derived from an EMBL/GenBank/DDBJ whole genome shotgun (WGS) entry which is preliminary data.</text>
</comment>
<proteinExistence type="predicted"/>
<name>A0A523XM98_UNCT6</name>
<protein>
    <recommendedName>
        <fullName evidence="3">Winged helix-turn-helix domain-containing protein</fullName>
    </recommendedName>
</protein>
<evidence type="ECO:0000313" key="1">
    <source>
        <dbReference type="EMBL" id="TET80423.1"/>
    </source>
</evidence>
<dbReference type="Proteomes" id="UP000315534">
    <property type="component" value="Unassembled WGS sequence"/>
</dbReference>
<sequence>MSSFAKFFSQKRGQVRGQRKAIEEVLKAGPATVTKISEETEFAKNLVVWNLMGMLRWGVVGIKGEENHELIYSLKEV</sequence>
<reference evidence="1 2" key="1">
    <citation type="submission" date="2019-03" db="EMBL/GenBank/DDBJ databases">
        <title>Metabolic potential of uncultured bacteria and archaea associated with petroleum seepage in deep-sea sediments.</title>
        <authorList>
            <person name="Dong X."/>
            <person name="Hubert C."/>
        </authorList>
    </citation>
    <scope>NUCLEOTIDE SEQUENCE [LARGE SCALE GENOMIC DNA]</scope>
    <source>
        <strain evidence="1">E29_bin36</strain>
    </source>
</reference>
<evidence type="ECO:0008006" key="3">
    <source>
        <dbReference type="Google" id="ProtNLM"/>
    </source>
</evidence>
<gene>
    <name evidence="1" type="ORF">E3J38_05615</name>
</gene>
<accession>A0A523XM98</accession>